<dbReference type="KEGG" id="lba:Lebu_0661"/>
<evidence type="ECO:0000313" key="2">
    <source>
        <dbReference type="Proteomes" id="UP000001910"/>
    </source>
</evidence>
<name>C7N8T8_LEPBD</name>
<organism evidence="1 2">
    <name type="scientific">Leptotrichia buccalis (strain ATCC 14201 / DSM 1135 / JCM 12969 / NCTC 10249 / C-1013-b)</name>
    <dbReference type="NCBI Taxonomy" id="523794"/>
    <lineage>
        <taxon>Bacteria</taxon>
        <taxon>Fusobacteriati</taxon>
        <taxon>Fusobacteriota</taxon>
        <taxon>Fusobacteriia</taxon>
        <taxon>Fusobacteriales</taxon>
        <taxon>Leptotrichiaceae</taxon>
        <taxon>Leptotrichia</taxon>
    </lineage>
</organism>
<dbReference type="eggNOG" id="COG3464">
    <property type="taxonomic scope" value="Bacteria"/>
</dbReference>
<sequence>MYNLVNSFQMPKLDIQRFERDDNSPVYMEIDEDHMRCRRSKNTYMRMVVIYIVELRKSAETGTNSLTSTQ</sequence>
<dbReference type="EMBL" id="CP001685">
    <property type="protein sequence ID" value="ACV38569.1"/>
    <property type="molecule type" value="Genomic_DNA"/>
</dbReference>
<reference evidence="1 2" key="1">
    <citation type="journal article" date="2009" name="Stand. Genomic Sci.">
        <title>Complete genome sequence of Leptotrichia buccalis type strain (C-1013-b).</title>
        <authorList>
            <person name="Ivanova N."/>
            <person name="Gronow S."/>
            <person name="Lapidus A."/>
            <person name="Copeland A."/>
            <person name="Glavina Del Rio T."/>
            <person name="Nolan M."/>
            <person name="Lucas S."/>
            <person name="Chen F."/>
            <person name="Tice H."/>
            <person name="Cheng J.F."/>
            <person name="Saunders E."/>
            <person name="Bruce D."/>
            <person name="Goodwin L."/>
            <person name="Brettin T."/>
            <person name="Detter J.C."/>
            <person name="Han C."/>
            <person name="Pitluck S."/>
            <person name="Mikhailova N."/>
            <person name="Pati A."/>
            <person name="Mavrommatis K."/>
            <person name="Chen A."/>
            <person name="Palaniappan K."/>
            <person name="Land M."/>
            <person name="Hauser L."/>
            <person name="Chang Y.J."/>
            <person name="Jeffries C.D."/>
            <person name="Chain P."/>
            <person name="Rohde C."/>
            <person name="Goker M."/>
            <person name="Bristow J."/>
            <person name="Eisen J.A."/>
            <person name="Markowitz V."/>
            <person name="Hugenholtz P."/>
            <person name="Kyrpides N.C."/>
            <person name="Klenk H.P."/>
        </authorList>
    </citation>
    <scope>NUCLEOTIDE SEQUENCE [LARGE SCALE GENOMIC DNA]</scope>
    <source>
        <strain evidence="2">ATCC 14201 / DSM 1135 / JCM 12969 / NCTC 10249 / C-1013-b</strain>
    </source>
</reference>
<gene>
    <name evidence="1" type="ordered locus">Lebu_0661</name>
</gene>
<proteinExistence type="predicted"/>
<dbReference type="HOGENOM" id="CLU_2752927_0_0_0"/>
<accession>C7N8T8</accession>
<dbReference type="Proteomes" id="UP000001910">
    <property type="component" value="Chromosome"/>
</dbReference>
<keyword evidence="2" id="KW-1185">Reference proteome</keyword>
<dbReference type="STRING" id="523794.Lebu_0661"/>
<dbReference type="AlphaFoldDB" id="C7N8T8"/>
<protein>
    <submittedName>
        <fullName evidence="1">Uncharacterized protein</fullName>
    </submittedName>
</protein>
<evidence type="ECO:0000313" key="1">
    <source>
        <dbReference type="EMBL" id="ACV38569.1"/>
    </source>
</evidence>